<keyword evidence="1" id="KW-0175">Coiled coil</keyword>
<organism evidence="2 3">
    <name type="scientific">Fusobacterium pseudoperiodonticum</name>
    <dbReference type="NCBI Taxonomy" id="2663009"/>
    <lineage>
        <taxon>Bacteria</taxon>
        <taxon>Fusobacteriati</taxon>
        <taxon>Fusobacteriota</taxon>
        <taxon>Fusobacteriia</taxon>
        <taxon>Fusobacteriales</taxon>
        <taxon>Fusobacteriaceae</taxon>
        <taxon>Fusobacterium</taxon>
    </lineage>
</organism>
<dbReference type="AlphaFoldDB" id="A0AAD0AQA1"/>
<evidence type="ECO:0000313" key="3">
    <source>
        <dbReference type="Proteomes" id="UP000228552"/>
    </source>
</evidence>
<accession>A0AAD0AQA1</accession>
<evidence type="ECO:0000313" key="2">
    <source>
        <dbReference type="EMBL" id="ATV61187.1"/>
    </source>
</evidence>
<evidence type="ECO:0000256" key="1">
    <source>
        <dbReference type="SAM" id="Coils"/>
    </source>
</evidence>
<keyword evidence="3" id="KW-1185">Reference proteome</keyword>
<proteinExistence type="predicted"/>
<reference evidence="2 3" key="1">
    <citation type="submission" date="2017-11" db="EMBL/GenBank/DDBJ databases">
        <title>Genome sequencing of Fusobacterium periodonticum KCOM 1263.</title>
        <authorList>
            <person name="Kook J.-K."/>
            <person name="Park S.-N."/>
            <person name="Lim Y.K."/>
        </authorList>
    </citation>
    <scope>NUCLEOTIDE SEQUENCE [LARGE SCALE GENOMIC DNA]</scope>
    <source>
        <strain evidence="2 3">KCOM 1263</strain>
    </source>
</reference>
<feature type="coiled-coil region" evidence="1">
    <location>
        <begin position="2"/>
        <end position="64"/>
    </location>
</feature>
<dbReference type="EMBL" id="CP024700">
    <property type="protein sequence ID" value="ATV61187.1"/>
    <property type="molecule type" value="Genomic_DNA"/>
</dbReference>
<dbReference type="RefSeq" id="WP_099987098.1">
    <property type="nucleotide sequence ID" value="NZ_CP024700.1"/>
</dbReference>
<name>A0AAD0AQA1_9FUSO</name>
<dbReference type="Proteomes" id="UP000228552">
    <property type="component" value="Chromosome"/>
</dbReference>
<sequence>MSNENQNNLINKEELIKKAKETINYNNSLVEDDAAVAMLGISRIVNLKNEIEELKVFIKVLNRLA</sequence>
<protein>
    <submittedName>
        <fullName evidence="2">Uncharacterized protein</fullName>
    </submittedName>
</protein>
<gene>
    <name evidence="2" type="ORF">CTM74_04695</name>
</gene>